<name>A0ABR4SI93_9MICO</name>
<keyword evidence="3" id="KW-1133">Transmembrane helix</keyword>
<dbReference type="RefSeq" id="WP_226998019.1">
    <property type="nucleotide sequence ID" value="NZ_KN323183.1"/>
</dbReference>
<organism evidence="4 5">
    <name type="scientific">Dermabacter hominis 1368</name>
    <dbReference type="NCBI Taxonomy" id="1450519"/>
    <lineage>
        <taxon>Bacteria</taxon>
        <taxon>Bacillati</taxon>
        <taxon>Actinomycetota</taxon>
        <taxon>Actinomycetes</taxon>
        <taxon>Micrococcales</taxon>
        <taxon>Dermabacteraceae</taxon>
        <taxon>Dermabacter</taxon>
    </lineage>
</organism>
<keyword evidence="3" id="KW-0472">Membrane</keyword>
<evidence type="ECO:0000256" key="3">
    <source>
        <dbReference type="SAM" id="Phobius"/>
    </source>
</evidence>
<evidence type="ECO:0000256" key="1">
    <source>
        <dbReference type="SAM" id="Coils"/>
    </source>
</evidence>
<proteinExistence type="predicted"/>
<evidence type="ECO:0000256" key="2">
    <source>
        <dbReference type="SAM" id="MobiDB-lite"/>
    </source>
</evidence>
<dbReference type="Proteomes" id="UP000030182">
    <property type="component" value="Unassembled WGS sequence"/>
</dbReference>
<reference evidence="4 5" key="1">
    <citation type="submission" date="2014-01" db="EMBL/GenBank/DDBJ databases">
        <title>Draft genome sequence of the multidrug-resistant clinical isolate Dermabacter hominis 1368.</title>
        <authorList>
            <person name="Albersmeier A."/>
            <person name="Bomholt C."/>
            <person name="Glaub A."/>
            <person name="Ruckert C."/>
            <person name="Soriano F."/>
            <person name="Fernandez-Natal I."/>
            <person name="Tauch A."/>
        </authorList>
    </citation>
    <scope>NUCLEOTIDE SEQUENCE [LARGE SCALE GENOMIC DNA]</scope>
    <source>
        <strain evidence="4 5">1368</strain>
    </source>
</reference>
<feature type="transmembrane region" description="Helical" evidence="3">
    <location>
        <begin position="76"/>
        <end position="97"/>
    </location>
</feature>
<keyword evidence="5" id="KW-1185">Reference proteome</keyword>
<feature type="coiled-coil region" evidence="1">
    <location>
        <begin position="96"/>
        <end position="130"/>
    </location>
</feature>
<comment type="caution">
    <text evidence="4">The sequence shown here is derived from an EMBL/GenBank/DDBJ whole genome shotgun (WGS) entry which is preliminary data.</text>
</comment>
<keyword evidence="1" id="KW-0175">Coiled coil</keyword>
<evidence type="ECO:0000313" key="4">
    <source>
        <dbReference type="EMBL" id="KDS92901.1"/>
    </source>
</evidence>
<dbReference type="InterPro" id="IPR007060">
    <property type="entry name" value="FtsL/DivIC"/>
</dbReference>
<feature type="region of interest" description="Disordered" evidence="2">
    <location>
        <begin position="1"/>
        <end position="54"/>
    </location>
</feature>
<feature type="compositionally biased region" description="Low complexity" evidence="2">
    <location>
        <begin position="27"/>
        <end position="37"/>
    </location>
</feature>
<accession>A0ABR4SI93</accession>
<dbReference type="Pfam" id="PF04977">
    <property type="entry name" value="DivIC"/>
    <property type="match status" value="1"/>
</dbReference>
<keyword evidence="3" id="KW-0812">Transmembrane</keyword>
<dbReference type="EMBL" id="JDRS01000014">
    <property type="protein sequence ID" value="KDS92901.1"/>
    <property type="molecule type" value="Genomic_DNA"/>
</dbReference>
<sequence length="204" mass="21841">MPDSLKHRRGAPSRPAGRSSASRRRTPAAAPFAPTTRASRRRTKAGHTASARTATSVSAGARKVLAPIAGLTGRSLVLLAITLLALVALVPTVNGYVMQQQRLSTLRAQVAQQEREVEGLEAQVARWEDPTFVSAQARERLLFAYPGETQYRLTDSSGAEVPQTTQAAQAEQRAKTAWFGTMWDSLVAASQAAPPEDPADKQGP</sequence>
<feature type="compositionally biased region" description="Basic residues" evidence="2">
    <location>
        <begin position="1"/>
        <end position="11"/>
    </location>
</feature>
<protein>
    <submittedName>
        <fullName evidence="4">Septum formation initiator</fullName>
    </submittedName>
</protein>
<gene>
    <name evidence="4" type="ORF">DHOM_08880</name>
</gene>
<evidence type="ECO:0000313" key="5">
    <source>
        <dbReference type="Proteomes" id="UP000030182"/>
    </source>
</evidence>